<accession>A0A239ENK9</accession>
<dbReference type="Proteomes" id="UP000198280">
    <property type="component" value="Unassembled WGS sequence"/>
</dbReference>
<sequence>MTTQPEHHGEELIARPARTPEALRAALAQVAPHRLAEMEQQKNEAIAHSVDSGSIEPLRGFLTAWAVHVEIARDLDTAGRLRSAEHTAQTLDRRDPAWKAAMAEIRAIFDQARVAVGE</sequence>
<reference evidence="1 2" key="1">
    <citation type="submission" date="2017-06" db="EMBL/GenBank/DDBJ databases">
        <authorList>
            <person name="Kim H.J."/>
            <person name="Triplett B.A."/>
        </authorList>
    </citation>
    <scope>NUCLEOTIDE SEQUENCE [LARGE SCALE GENOMIC DNA]</scope>
    <source>
        <strain evidence="1 2">CGMCC 4.1858</strain>
    </source>
</reference>
<dbReference type="AlphaFoldDB" id="A0A239ENK9"/>
<name>A0A239ENK9_9ACTN</name>
<dbReference type="EMBL" id="FZOF01000006">
    <property type="protein sequence ID" value="SNS45512.1"/>
    <property type="molecule type" value="Genomic_DNA"/>
</dbReference>
<proteinExistence type="predicted"/>
<dbReference type="RefSeq" id="WP_089224045.1">
    <property type="nucleotide sequence ID" value="NZ_FZOF01000006.1"/>
</dbReference>
<evidence type="ECO:0000313" key="1">
    <source>
        <dbReference type="EMBL" id="SNS45512.1"/>
    </source>
</evidence>
<keyword evidence="2" id="KW-1185">Reference proteome</keyword>
<organism evidence="1 2">
    <name type="scientific">Actinacidiphila glaucinigra</name>
    <dbReference type="NCBI Taxonomy" id="235986"/>
    <lineage>
        <taxon>Bacteria</taxon>
        <taxon>Bacillati</taxon>
        <taxon>Actinomycetota</taxon>
        <taxon>Actinomycetes</taxon>
        <taxon>Kitasatosporales</taxon>
        <taxon>Streptomycetaceae</taxon>
        <taxon>Actinacidiphila</taxon>
    </lineage>
</organism>
<evidence type="ECO:0000313" key="2">
    <source>
        <dbReference type="Proteomes" id="UP000198280"/>
    </source>
</evidence>
<protein>
    <submittedName>
        <fullName evidence="1">Uncharacterized protein</fullName>
    </submittedName>
</protein>
<gene>
    <name evidence="1" type="ORF">SAMN05216252_10642</name>
</gene>
<dbReference type="OrthoDB" id="3431428at2"/>